<feature type="domain" description="Heterokaryon incompatibility" evidence="2">
    <location>
        <begin position="82"/>
        <end position="235"/>
    </location>
</feature>
<dbReference type="EMBL" id="JAQQWP010000011">
    <property type="protein sequence ID" value="KAK8096043.1"/>
    <property type="molecule type" value="Genomic_DNA"/>
</dbReference>
<reference evidence="3 4" key="1">
    <citation type="submission" date="2023-01" db="EMBL/GenBank/DDBJ databases">
        <title>Analysis of 21 Apiospora genomes using comparative genomics revels a genus with tremendous synthesis potential of carbohydrate active enzymes and secondary metabolites.</title>
        <authorList>
            <person name="Sorensen T."/>
        </authorList>
    </citation>
    <scope>NUCLEOTIDE SEQUENCE [LARGE SCALE GENOMIC DNA]</scope>
    <source>
        <strain evidence="3 4">CBS 117206</strain>
    </source>
</reference>
<protein>
    <submittedName>
        <fullName evidence="3">HET-domain-containing protein</fullName>
    </submittedName>
</protein>
<dbReference type="PANTHER" id="PTHR24148">
    <property type="entry name" value="ANKYRIN REPEAT DOMAIN-CONTAINING PROTEIN 39 HOMOLOG-RELATED"/>
    <property type="match status" value="1"/>
</dbReference>
<dbReference type="InterPro" id="IPR010730">
    <property type="entry name" value="HET"/>
</dbReference>
<dbReference type="InterPro" id="IPR052895">
    <property type="entry name" value="HetReg/Transcr_Mod"/>
</dbReference>
<dbReference type="AlphaFoldDB" id="A0AAW0Q808"/>
<proteinExistence type="predicted"/>
<accession>A0AAW0Q808</accession>
<feature type="coiled-coil region" evidence="1">
    <location>
        <begin position="282"/>
        <end position="316"/>
    </location>
</feature>
<dbReference type="Proteomes" id="UP001392437">
    <property type="component" value="Unassembled WGS sequence"/>
</dbReference>
<evidence type="ECO:0000256" key="1">
    <source>
        <dbReference type="SAM" id="Coils"/>
    </source>
</evidence>
<gene>
    <name evidence="3" type="ORF">PG999_014065</name>
</gene>
<dbReference type="Pfam" id="PF06985">
    <property type="entry name" value="HET"/>
    <property type="match status" value="1"/>
</dbReference>
<sequence>MFSGCLAGVAALVRGLFAARRLRIPSDPSPLVPDATTGIPYKSLNPKKSEIRLLTLLPASSNIGDRVCCSLKVASLNKKPKYEALSYVWGDRNQTSTIIVDGAPFEATINLEAALRHLQRPDAKRVLWVDAVCINQQDRLERNVQVPMMSRIYKGARLVVIWLGQGNPNIEQFFFFVNASTLSHLSFGTWIDQFSGRDIVPKSAFRNVMGNARAMRGINNLWSLPYWNRMWTFQELYLARDDPLCVYGDLTLQLETILEGNLRIDEGFKIINEFHGWSLNALDALQGDIQVLKRKIDALKMNMQVSEENAQALKRDIEALGDGIQSEELTDGRETFDLKQSARTLASITAARDHSYKRDLSLARFFTMTAGRECLEPQDKIYALYGCAPRAQEIYPVDYSKSMAQVCLETTSYIVNVERVPSIYMYFGALPSRPREISYPSWALDFQNAHPFNVVWAKRRLAAPLCDMHERWQWTVSTDLTTMHMRARNVGSCQVFLRLATDPIEIIRQILALSTSTGELRTSLAPKYDRIRNIETLCQRIFRVVAAYFGIGDLPSTEIEDAFNEIAQASGSESDVVYSECAREVLQDVARLAGEVFFMTERGCFGLGFSGIQDDDVVTLPPAAVMPIILRKETNRIGETGRQYYRMVGVAFVDGVCTDEAGDFEPGKFTDPDLIREVEQMEPELFVIH</sequence>
<keyword evidence="4" id="KW-1185">Reference proteome</keyword>
<evidence type="ECO:0000259" key="2">
    <source>
        <dbReference type="Pfam" id="PF06985"/>
    </source>
</evidence>
<name>A0AAW0Q808_9PEZI</name>
<evidence type="ECO:0000313" key="3">
    <source>
        <dbReference type="EMBL" id="KAK8096043.1"/>
    </source>
</evidence>
<comment type="caution">
    <text evidence="3">The sequence shown here is derived from an EMBL/GenBank/DDBJ whole genome shotgun (WGS) entry which is preliminary data.</text>
</comment>
<organism evidence="3 4">
    <name type="scientific">Apiospora kogelbergensis</name>
    <dbReference type="NCBI Taxonomy" id="1337665"/>
    <lineage>
        <taxon>Eukaryota</taxon>
        <taxon>Fungi</taxon>
        <taxon>Dikarya</taxon>
        <taxon>Ascomycota</taxon>
        <taxon>Pezizomycotina</taxon>
        <taxon>Sordariomycetes</taxon>
        <taxon>Xylariomycetidae</taxon>
        <taxon>Amphisphaeriales</taxon>
        <taxon>Apiosporaceae</taxon>
        <taxon>Apiospora</taxon>
    </lineage>
</organism>
<evidence type="ECO:0000313" key="4">
    <source>
        <dbReference type="Proteomes" id="UP001392437"/>
    </source>
</evidence>
<keyword evidence="1" id="KW-0175">Coiled coil</keyword>
<dbReference type="PANTHER" id="PTHR24148:SF64">
    <property type="entry name" value="HETEROKARYON INCOMPATIBILITY DOMAIN-CONTAINING PROTEIN"/>
    <property type="match status" value="1"/>
</dbReference>